<evidence type="ECO:0000313" key="2">
    <source>
        <dbReference type="Proteomes" id="UP000278627"/>
    </source>
</evidence>
<dbReference type="AlphaFoldDB" id="A0A3P7RVH6"/>
<reference evidence="1 2" key="1">
    <citation type="submission" date="2018-11" db="EMBL/GenBank/DDBJ databases">
        <authorList>
            <consortium name="Pathogen Informatics"/>
        </authorList>
    </citation>
    <scope>NUCLEOTIDE SEQUENCE [LARGE SCALE GENOMIC DNA]</scope>
</reference>
<accession>A0A3P7RVH6</accession>
<name>A0A3P7RVH6_BRUPA</name>
<gene>
    <name evidence="1" type="ORF">BPAG_LOCUS7650</name>
</gene>
<evidence type="ECO:0000313" key="1">
    <source>
        <dbReference type="EMBL" id="VDN88836.1"/>
    </source>
</evidence>
<organism evidence="1 2">
    <name type="scientific">Brugia pahangi</name>
    <name type="common">Filarial nematode worm</name>
    <dbReference type="NCBI Taxonomy" id="6280"/>
    <lineage>
        <taxon>Eukaryota</taxon>
        <taxon>Metazoa</taxon>
        <taxon>Ecdysozoa</taxon>
        <taxon>Nematoda</taxon>
        <taxon>Chromadorea</taxon>
        <taxon>Rhabditida</taxon>
        <taxon>Spirurina</taxon>
        <taxon>Spiruromorpha</taxon>
        <taxon>Filarioidea</taxon>
        <taxon>Onchocercidae</taxon>
        <taxon>Brugia</taxon>
    </lineage>
</organism>
<keyword evidence="2" id="KW-1185">Reference proteome</keyword>
<sequence length="92" mass="10576">MQTERVYVDNCGILHWPILVQYPEVGKVNIITDCSEENSITDMFGFYEQRTPHDDTTFKEAFSIPGFIIVQGLPTIQVRLMTAICYRIDKSS</sequence>
<proteinExistence type="predicted"/>
<dbReference type="EMBL" id="UZAD01009063">
    <property type="protein sequence ID" value="VDN88836.1"/>
    <property type="molecule type" value="Genomic_DNA"/>
</dbReference>
<dbReference type="Proteomes" id="UP000278627">
    <property type="component" value="Unassembled WGS sequence"/>
</dbReference>
<protein>
    <submittedName>
        <fullName evidence="1">Uncharacterized protein</fullName>
    </submittedName>
</protein>